<comment type="caution">
    <text evidence="1">The sequence shown here is derived from an EMBL/GenBank/DDBJ whole genome shotgun (WGS) entry which is preliminary data.</text>
</comment>
<gene>
    <name evidence="1" type="ORF">SDC9_128753</name>
</gene>
<organism evidence="1">
    <name type="scientific">bioreactor metagenome</name>
    <dbReference type="NCBI Taxonomy" id="1076179"/>
    <lineage>
        <taxon>unclassified sequences</taxon>
        <taxon>metagenomes</taxon>
        <taxon>ecological metagenomes</taxon>
    </lineage>
</organism>
<protein>
    <submittedName>
        <fullName evidence="1">Uncharacterized protein</fullName>
    </submittedName>
</protein>
<dbReference type="AlphaFoldDB" id="A0A645CX56"/>
<dbReference type="EMBL" id="VSSQ01030974">
    <property type="protein sequence ID" value="MPM81696.1"/>
    <property type="molecule type" value="Genomic_DNA"/>
</dbReference>
<name>A0A645CX56_9ZZZZ</name>
<accession>A0A645CX56</accession>
<proteinExistence type="predicted"/>
<sequence length="71" mass="7979">MKLNTQIAVGHMVKRVGDFINIALIVDQLLDGKIEGFCQCSHFILGTDRKFHIEVSVSNSLCNVCNFLDRL</sequence>
<evidence type="ECO:0000313" key="1">
    <source>
        <dbReference type="EMBL" id="MPM81696.1"/>
    </source>
</evidence>
<reference evidence="1" key="1">
    <citation type="submission" date="2019-08" db="EMBL/GenBank/DDBJ databases">
        <authorList>
            <person name="Kucharzyk K."/>
            <person name="Murdoch R.W."/>
            <person name="Higgins S."/>
            <person name="Loffler F."/>
        </authorList>
    </citation>
    <scope>NUCLEOTIDE SEQUENCE</scope>
</reference>